<comment type="caution">
    <text evidence="2">The sequence shown here is derived from an EMBL/GenBank/DDBJ whole genome shotgun (WGS) entry which is preliminary data.</text>
</comment>
<keyword evidence="1" id="KW-0812">Transmembrane</keyword>
<evidence type="ECO:0000313" key="3">
    <source>
        <dbReference type="Proteomes" id="UP000215914"/>
    </source>
</evidence>
<dbReference type="AlphaFoldDB" id="A0A9K3H0R1"/>
<dbReference type="EMBL" id="MNCJ02000331">
    <property type="protein sequence ID" value="KAF5762146.1"/>
    <property type="molecule type" value="Genomic_DNA"/>
</dbReference>
<feature type="transmembrane region" description="Helical" evidence="1">
    <location>
        <begin position="69"/>
        <end position="89"/>
    </location>
</feature>
<sequence length="129" mass="14507">MKKFLTNRRVYREVCRSEIKTAAVSGVSGRRPSKTSSSSSDLVTTIIIIHGGSILARVSRWNRERREGGWCVCVLAVIIERGVVCWWVLSEKGESKGVWPVNRPVVSLTHIHTNTHIHRLEGESVVFIV</sequence>
<evidence type="ECO:0000256" key="1">
    <source>
        <dbReference type="SAM" id="Phobius"/>
    </source>
</evidence>
<keyword evidence="1" id="KW-1133">Transmembrane helix</keyword>
<reference evidence="2" key="1">
    <citation type="journal article" date="2017" name="Nature">
        <title>The sunflower genome provides insights into oil metabolism, flowering and Asterid evolution.</title>
        <authorList>
            <person name="Badouin H."/>
            <person name="Gouzy J."/>
            <person name="Grassa C.J."/>
            <person name="Murat F."/>
            <person name="Staton S.E."/>
            <person name="Cottret L."/>
            <person name="Lelandais-Briere C."/>
            <person name="Owens G.L."/>
            <person name="Carrere S."/>
            <person name="Mayjonade B."/>
            <person name="Legrand L."/>
            <person name="Gill N."/>
            <person name="Kane N.C."/>
            <person name="Bowers J.E."/>
            <person name="Hubner S."/>
            <person name="Bellec A."/>
            <person name="Berard A."/>
            <person name="Berges H."/>
            <person name="Blanchet N."/>
            <person name="Boniface M.C."/>
            <person name="Brunel D."/>
            <person name="Catrice O."/>
            <person name="Chaidir N."/>
            <person name="Claudel C."/>
            <person name="Donnadieu C."/>
            <person name="Faraut T."/>
            <person name="Fievet G."/>
            <person name="Helmstetter N."/>
            <person name="King M."/>
            <person name="Knapp S.J."/>
            <person name="Lai Z."/>
            <person name="Le Paslier M.C."/>
            <person name="Lippi Y."/>
            <person name="Lorenzon L."/>
            <person name="Mandel J.R."/>
            <person name="Marage G."/>
            <person name="Marchand G."/>
            <person name="Marquand E."/>
            <person name="Bret-Mestries E."/>
            <person name="Morien E."/>
            <person name="Nambeesan S."/>
            <person name="Nguyen T."/>
            <person name="Pegot-Espagnet P."/>
            <person name="Pouilly N."/>
            <person name="Raftis F."/>
            <person name="Sallet E."/>
            <person name="Schiex T."/>
            <person name="Thomas J."/>
            <person name="Vandecasteele C."/>
            <person name="Vares D."/>
            <person name="Vear F."/>
            <person name="Vautrin S."/>
            <person name="Crespi M."/>
            <person name="Mangin B."/>
            <person name="Burke J.M."/>
            <person name="Salse J."/>
            <person name="Munos S."/>
            <person name="Vincourt P."/>
            <person name="Rieseberg L.H."/>
            <person name="Langlade N.B."/>
        </authorList>
    </citation>
    <scope>NUCLEOTIDE SEQUENCE</scope>
    <source>
        <tissue evidence="2">Leaves</tissue>
    </source>
</reference>
<gene>
    <name evidence="2" type="ORF">HanXRQr2_Chr16g0773371</name>
</gene>
<evidence type="ECO:0000313" key="2">
    <source>
        <dbReference type="EMBL" id="KAF5762146.1"/>
    </source>
</evidence>
<protein>
    <submittedName>
        <fullName evidence="2">Uncharacterized protein</fullName>
    </submittedName>
</protein>
<organism evidence="2 3">
    <name type="scientific">Helianthus annuus</name>
    <name type="common">Common sunflower</name>
    <dbReference type="NCBI Taxonomy" id="4232"/>
    <lineage>
        <taxon>Eukaryota</taxon>
        <taxon>Viridiplantae</taxon>
        <taxon>Streptophyta</taxon>
        <taxon>Embryophyta</taxon>
        <taxon>Tracheophyta</taxon>
        <taxon>Spermatophyta</taxon>
        <taxon>Magnoliopsida</taxon>
        <taxon>eudicotyledons</taxon>
        <taxon>Gunneridae</taxon>
        <taxon>Pentapetalae</taxon>
        <taxon>asterids</taxon>
        <taxon>campanulids</taxon>
        <taxon>Asterales</taxon>
        <taxon>Asteraceae</taxon>
        <taxon>Asteroideae</taxon>
        <taxon>Heliantheae alliance</taxon>
        <taxon>Heliantheae</taxon>
        <taxon>Helianthus</taxon>
    </lineage>
</organism>
<name>A0A9K3H0R1_HELAN</name>
<reference evidence="2" key="2">
    <citation type="submission" date="2020-06" db="EMBL/GenBank/DDBJ databases">
        <title>Helianthus annuus Genome sequencing and assembly Release 2.</title>
        <authorList>
            <person name="Gouzy J."/>
            <person name="Langlade N."/>
            <person name="Munos S."/>
        </authorList>
    </citation>
    <scope>NUCLEOTIDE SEQUENCE</scope>
    <source>
        <tissue evidence="2">Leaves</tissue>
    </source>
</reference>
<proteinExistence type="predicted"/>
<dbReference type="Gramene" id="mRNA:HanXRQr2_Chr16g0773371">
    <property type="protein sequence ID" value="CDS:HanXRQr2_Chr16g0773371.1"/>
    <property type="gene ID" value="HanXRQr2_Chr16g0773371"/>
</dbReference>
<dbReference type="Proteomes" id="UP000215914">
    <property type="component" value="Unassembled WGS sequence"/>
</dbReference>
<keyword evidence="3" id="KW-1185">Reference proteome</keyword>
<keyword evidence="1" id="KW-0472">Membrane</keyword>
<accession>A0A9K3H0R1</accession>